<dbReference type="InterPro" id="IPR022655">
    <property type="entry name" value="DUF1553"/>
</dbReference>
<dbReference type="AlphaFoldDB" id="A0A934RTA1"/>
<feature type="domain" description="Cytochrome C Planctomycete-type" evidence="2">
    <location>
        <begin position="65"/>
        <end position="107"/>
    </location>
</feature>
<reference evidence="3" key="1">
    <citation type="submission" date="2021-01" db="EMBL/GenBank/DDBJ databases">
        <title>Modified the classification status of verrucomicrobia.</title>
        <authorList>
            <person name="Feng X."/>
        </authorList>
    </citation>
    <scope>NUCLEOTIDE SEQUENCE</scope>
    <source>
        <strain evidence="3">KCTC 12986</strain>
    </source>
</reference>
<dbReference type="Gene3D" id="2.60.120.200">
    <property type="match status" value="1"/>
</dbReference>
<evidence type="ECO:0000313" key="3">
    <source>
        <dbReference type="EMBL" id="MBK1834654.1"/>
    </source>
</evidence>
<comment type="caution">
    <text evidence="3">The sequence shown here is derived from an EMBL/GenBank/DDBJ whole genome shotgun (WGS) entry which is preliminary data.</text>
</comment>
<dbReference type="EMBL" id="JAENIO010000028">
    <property type="protein sequence ID" value="MBK1834654.1"/>
    <property type="molecule type" value="Genomic_DNA"/>
</dbReference>
<dbReference type="RefSeq" id="WP_200392088.1">
    <property type="nucleotide sequence ID" value="NZ_JAENIO010000028.1"/>
</dbReference>
<protein>
    <submittedName>
        <fullName evidence="3">DUF1553 domain-containing protein</fullName>
    </submittedName>
</protein>
<name>A0A934RTA1_9BACT</name>
<dbReference type="PANTHER" id="PTHR35889">
    <property type="entry name" value="CYCLOINULO-OLIGOSACCHARIDE FRUCTANOTRANSFERASE-RELATED"/>
    <property type="match status" value="1"/>
</dbReference>
<gene>
    <name evidence="3" type="ORF">JIN78_11330</name>
</gene>
<evidence type="ECO:0000313" key="4">
    <source>
        <dbReference type="Proteomes" id="UP000604083"/>
    </source>
</evidence>
<feature type="domain" description="DUF1553" evidence="1">
    <location>
        <begin position="666"/>
        <end position="741"/>
    </location>
</feature>
<dbReference type="Pfam" id="PF13385">
    <property type="entry name" value="Laminin_G_3"/>
    <property type="match status" value="1"/>
</dbReference>
<dbReference type="Proteomes" id="UP000604083">
    <property type="component" value="Unassembled WGS sequence"/>
</dbReference>
<dbReference type="PANTHER" id="PTHR35889:SF3">
    <property type="entry name" value="F-BOX DOMAIN-CONTAINING PROTEIN"/>
    <property type="match status" value="1"/>
</dbReference>
<organism evidence="3 4">
    <name type="scientific">Roseibacillus ishigakijimensis</name>
    <dbReference type="NCBI Taxonomy" id="454146"/>
    <lineage>
        <taxon>Bacteria</taxon>
        <taxon>Pseudomonadati</taxon>
        <taxon>Verrucomicrobiota</taxon>
        <taxon>Verrucomicrobiia</taxon>
        <taxon>Verrucomicrobiales</taxon>
        <taxon>Verrucomicrobiaceae</taxon>
        <taxon>Roseibacillus</taxon>
    </lineage>
</organism>
<dbReference type="SUPFAM" id="SSF49899">
    <property type="entry name" value="Concanavalin A-like lectins/glucanases"/>
    <property type="match status" value="1"/>
</dbReference>
<dbReference type="Pfam" id="PF07635">
    <property type="entry name" value="PSCyt1"/>
    <property type="match status" value="1"/>
</dbReference>
<dbReference type="InterPro" id="IPR011429">
    <property type="entry name" value="Cyt_c_Planctomycete-type"/>
</dbReference>
<proteinExistence type="predicted"/>
<dbReference type="Pfam" id="PF07587">
    <property type="entry name" value="PSD1"/>
    <property type="match status" value="1"/>
</dbReference>
<sequence length="754" mass="82890">MSPLTQGGLCQRHRACLALPVRWLPLLFLLLLSSCQEKDPWAGDPSVPVKISFNQHLRPLFTRECLSCHRGEDAQGGFSLDRAVDVAGLTTENSPRKSLLWEKISDGHPRPLPEQEQALIWRWIKQGAETESHWASLPLSEPTGAILPPSLPPTEEVDGEELAFLTRSLFGREPTPEEESYLARNQPPRGLLIETMMRQPAFARFFKSRLLLLSGTAPVSSKGPFAPYLRWLDNDLARPDFALDDFLRRALGGDLLAEGGEEGTLASAWVRLPHRAGVTTLAERVATSFLALNPGEEPCDGDLWADAGLVLGAYLPDFPTALEEGPLQSPLLPLYTAAGHQQMGQASARERDLWEQAEIVPSSVDEGFPGWLALGDAPATIPDLLHSFSFDESAPRDHSPTGGARLLLTPALAGGVQGTAMVGPAVFSHLPLTSDRAFTLSFFIKASHLPDKEENLLWLQGPTHRPDGFQLSLSPHSLRLAFVSEENDATLAASASVLPQPAHWHHLALTYDGSRRAEGLGLWIDARPIELTVEEDRLFGVLGGPENIVKLRYPAPPEGQEPTLFDELQIYGEVLSAIEIAHLRDGQSLWQEIRAEHPREDLLYRYYQRAIDPDSRQARQAAVAASRAVAQLQEQALLVPVAEATPPPALRPPLPFLSLAVTAEANRLGLADWLVDPRNPVTPRVLASRLYQMIHGIALLPGDDISDPWQVPARAELLDHLARELVNQEWNLRAILRLILLHPPQESGELLSAS</sequence>
<evidence type="ECO:0000259" key="1">
    <source>
        <dbReference type="Pfam" id="PF07587"/>
    </source>
</evidence>
<dbReference type="InterPro" id="IPR013320">
    <property type="entry name" value="ConA-like_dom_sf"/>
</dbReference>
<keyword evidence="4" id="KW-1185">Reference proteome</keyword>
<evidence type="ECO:0000259" key="2">
    <source>
        <dbReference type="Pfam" id="PF07635"/>
    </source>
</evidence>
<accession>A0A934RTA1</accession>